<dbReference type="InterPro" id="IPR016686">
    <property type="entry name" value="Ribosomal_synth_fac_NIP7"/>
</dbReference>
<comment type="subunit">
    <text evidence="2">Interacts with pre-ribosome complex.</text>
</comment>
<reference evidence="5 6" key="2">
    <citation type="submission" date="2018-11" db="EMBL/GenBank/DDBJ databases">
        <authorList>
            <consortium name="Pathogen Informatics"/>
        </authorList>
    </citation>
    <scope>NUCLEOTIDE SEQUENCE [LARGE SCALE GENOMIC DNA]</scope>
</reference>
<evidence type="ECO:0000256" key="2">
    <source>
        <dbReference type="PIRNR" id="PIRNR017190"/>
    </source>
</evidence>
<dbReference type="PIRSF" id="PIRSF017190">
    <property type="entry name" value="Rbsml_synth_fac_NIP7"/>
    <property type="match status" value="1"/>
</dbReference>
<evidence type="ECO:0000259" key="4">
    <source>
        <dbReference type="Pfam" id="PF17833"/>
    </source>
</evidence>
<dbReference type="InterPro" id="IPR005155">
    <property type="entry name" value="UPF0113_PUA"/>
</dbReference>
<dbReference type="AlphaFoldDB" id="A0A183J4S7"/>
<accession>A0A183J4S7</accession>
<feature type="domain" description="UPF0113" evidence="3">
    <location>
        <begin position="88"/>
        <end position="133"/>
    </location>
</feature>
<gene>
    <name evidence="5" type="ORF">SBAD_LOCUS10875</name>
</gene>
<dbReference type="InterPro" id="IPR055359">
    <property type="entry name" value="Nip7_N_euk"/>
</dbReference>
<dbReference type="InterPro" id="IPR036974">
    <property type="entry name" value="PUA_sf"/>
</dbReference>
<comment type="function">
    <text evidence="2">Required for proper 34S pre-rRNA processing and 60S ribosome subunit assembly.</text>
</comment>
<name>A0A183J4S7_9BILA</name>
<dbReference type="EMBL" id="UZAM01014701">
    <property type="protein sequence ID" value="VDP35282.1"/>
    <property type="molecule type" value="Genomic_DNA"/>
</dbReference>
<keyword evidence="2" id="KW-0539">Nucleus</keyword>
<reference evidence="7" key="1">
    <citation type="submission" date="2016-06" db="UniProtKB">
        <authorList>
            <consortium name="WormBaseParasite"/>
        </authorList>
    </citation>
    <scope>IDENTIFICATION</scope>
</reference>
<keyword evidence="6" id="KW-1185">Reference proteome</keyword>
<evidence type="ECO:0000313" key="6">
    <source>
        <dbReference type="Proteomes" id="UP000270296"/>
    </source>
</evidence>
<dbReference type="InterPro" id="IPR040598">
    <property type="entry name" value="NIP7_N"/>
</dbReference>
<keyword evidence="2" id="KW-0690">Ribosome biogenesis</keyword>
<dbReference type="GO" id="GO:0003723">
    <property type="term" value="F:RNA binding"/>
    <property type="evidence" value="ECO:0007669"/>
    <property type="project" value="UniProtKB-KW"/>
</dbReference>
<dbReference type="OrthoDB" id="27490at2759"/>
<dbReference type="SUPFAM" id="SSF88802">
    <property type="entry name" value="Pre-PUA domain"/>
    <property type="match status" value="1"/>
</dbReference>
<dbReference type="Gene3D" id="3.10.450.220">
    <property type="match status" value="1"/>
</dbReference>
<dbReference type="GO" id="GO:0005634">
    <property type="term" value="C:nucleus"/>
    <property type="evidence" value="ECO:0007669"/>
    <property type="project" value="InterPro"/>
</dbReference>
<dbReference type="PROSITE" id="PS50890">
    <property type="entry name" value="PUA"/>
    <property type="match status" value="1"/>
</dbReference>
<dbReference type="GO" id="GO:0042255">
    <property type="term" value="P:ribosome assembly"/>
    <property type="evidence" value="ECO:0007669"/>
    <property type="project" value="InterPro"/>
</dbReference>
<dbReference type="CDD" id="cd21146">
    <property type="entry name" value="Nip7_N_euk"/>
    <property type="match status" value="1"/>
</dbReference>
<dbReference type="Gene3D" id="2.30.130.10">
    <property type="entry name" value="PUA domain"/>
    <property type="match status" value="1"/>
</dbReference>
<dbReference type="SUPFAM" id="SSF88697">
    <property type="entry name" value="PUA domain-like"/>
    <property type="match status" value="1"/>
</dbReference>
<sequence length="161" mass="18413">MVWARIANAIGDNIRQLIDRKDGLYCFRLQKDRCESLSYVEDLMKLAAVIGRDNLRSFGTCLGKFTKGKKFYLHVTALVYLAPYAKYKLWLKPNAEQQFLYGHHVLKSGIARMADDCPRNIGALVFSLNDIPLVSADQISNLLISPFVVQCRLRPHSYVCW</sequence>
<comment type="similarity">
    <text evidence="2">Belongs to the NIP7 family.</text>
</comment>
<dbReference type="Proteomes" id="UP000270296">
    <property type="component" value="Unassembled WGS sequence"/>
</dbReference>
<organism evidence="7">
    <name type="scientific">Soboliphyme baturini</name>
    <dbReference type="NCBI Taxonomy" id="241478"/>
    <lineage>
        <taxon>Eukaryota</taxon>
        <taxon>Metazoa</taxon>
        <taxon>Ecdysozoa</taxon>
        <taxon>Nematoda</taxon>
        <taxon>Enoplea</taxon>
        <taxon>Dorylaimia</taxon>
        <taxon>Dioctophymatida</taxon>
        <taxon>Dioctophymatoidea</taxon>
        <taxon>Soboliphymatidae</taxon>
        <taxon>Soboliphyme</taxon>
    </lineage>
</organism>
<dbReference type="WBParaSite" id="SBAD_0001125101-mRNA-1">
    <property type="protein sequence ID" value="SBAD_0001125101-mRNA-1"/>
    <property type="gene ID" value="SBAD_0001125101"/>
</dbReference>
<dbReference type="Pfam" id="PF03657">
    <property type="entry name" value="UPF0113"/>
    <property type="match status" value="1"/>
</dbReference>
<evidence type="ECO:0000313" key="5">
    <source>
        <dbReference type="EMBL" id="VDP35282.1"/>
    </source>
</evidence>
<dbReference type="InterPro" id="IPR015947">
    <property type="entry name" value="PUA-like_sf"/>
</dbReference>
<protein>
    <recommendedName>
        <fullName evidence="2">60S ribosome subunit biogenesis protein NIP7 homolog</fullName>
    </recommendedName>
</protein>
<dbReference type="CDD" id="cd21151">
    <property type="entry name" value="PUA_Nip7-like"/>
    <property type="match status" value="1"/>
</dbReference>
<evidence type="ECO:0000259" key="3">
    <source>
        <dbReference type="Pfam" id="PF03657"/>
    </source>
</evidence>
<feature type="domain" description="60S ribosome subunit biogenesis protein NIP7 pre-PUA" evidence="4">
    <location>
        <begin position="10"/>
        <end position="75"/>
    </location>
</feature>
<dbReference type="Pfam" id="PF17833">
    <property type="entry name" value="pre-PUA_NIP7"/>
    <property type="match status" value="1"/>
</dbReference>
<proteinExistence type="inferred from homology"/>
<evidence type="ECO:0000256" key="1">
    <source>
        <dbReference type="ARBA" id="ARBA00022884"/>
    </source>
</evidence>
<evidence type="ECO:0000313" key="7">
    <source>
        <dbReference type="WBParaSite" id="SBAD_0001125101-mRNA-1"/>
    </source>
</evidence>
<keyword evidence="1 2" id="KW-0694">RNA-binding</keyword>